<dbReference type="AlphaFoldDB" id="A0A378RLW3"/>
<evidence type="ECO:0000313" key="3">
    <source>
        <dbReference type="Proteomes" id="UP000255024"/>
    </source>
</evidence>
<proteinExistence type="predicted"/>
<evidence type="ECO:0000256" key="1">
    <source>
        <dbReference type="SAM" id="SignalP"/>
    </source>
</evidence>
<accession>A0A378RLW3</accession>
<dbReference type="Proteomes" id="UP000255024">
    <property type="component" value="Unassembled WGS sequence"/>
</dbReference>
<dbReference type="InterPro" id="IPR019861">
    <property type="entry name" value="PorP/SprF_Bacteroidetes"/>
</dbReference>
<feature type="signal peptide" evidence="1">
    <location>
        <begin position="1"/>
        <end position="25"/>
    </location>
</feature>
<dbReference type="EMBL" id="UGQL01000001">
    <property type="protein sequence ID" value="STZ28022.1"/>
    <property type="molecule type" value="Genomic_DNA"/>
</dbReference>
<reference evidence="2 3" key="1">
    <citation type="submission" date="2018-06" db="EMBL/GenBank/DDBJ databases">
        <authorList>
            <consortium name="Pathogen Informatics"/>
            <person name="Doyle S."/>
        </authorList>
    </citation>
    <scope>NUCLEOTIDE SEQUENCE [LARGE SCALE GENOMIC DNA]</scope>
    <source>
        <strain evidence="2 3">NCTC11179</strain>
    </source>
</reference>
<dbReference type="NCBIfam" id="TIGR03519">
    <property type="entry name" value="T9SS_PorP_fam"/>
    <property type="match status" value="1"/>
</dbReference>
<organism evidence="2 3">
    <name type="scientific">Myroides odoratus</name>
    <name type="common">Flavobacterium odoratum</name>
    <dbReference type="NCBI Taxonomy" id="256"/>
    <lineage>
        <taxon>Bacteria</taxon>
        <taxon>Pseudomonadati</taxon>
        <taxon>Bacteroidota</taxon>
        <taxon>Flavobacteriia</taxon>
        <taxon>Flavobacteriales</taxon>
        <taxon>Flavobacteriaceae</taxon>
        <taxon>Myroides</taxon>
    </lineage>
</organism>
<keyword evidence="3" id="KW-1185">Reference proteome</keyword>
<dbReference type="RefSeq" id="WP_115091664.1">
    <property type="nucleotide sequence ID" value="NZ_CP068107.1"/>
</dbReference>
<protein>
    <submittedName>
        <fullName evidence="2">Bacteroidetes-specific putative membrane protein</fullName>
    </submittedName>
</protein>
<evidence type="ECO:0000313" key="2">
    <source>
        <dbReference type="EMBL" id="STZ28022.1"/>
    </source>
</evidence>
<feature type="chain" id="PRO_5016945230" evidence="1">
    <location>
        <begin position="26"/>
        <end position="310"/>
    </location>
</feature>
<name>A0A378RLW3_MYROD</name>
<gene>
    <name evidence="2" type="ORF">NCTC11179_01560</name>
</gene>
<keyword evidence="1" id="KW-0732">Signal</keyword>
<sequence>MQIKNTIKSFVLISLSWLSIQQTFAQQDPQYTQYMYNPAVINPAYAGSVDRLQIFGLYRTQWVGLEGAPKTAHLSVTTPLTDNGLGMGVHFKNDRLGVTDQNSLSVDLAYTVNLNYDYKLAFGLKGTGSLLDVDYNKLHIYDGTDPVAENNITNKFSGNVGAGVYLYSDKAYVGLSVPMILSSTIYNDNDYKVMNEKTHFYLMGGYVFDLNYQVQFKPAALVKVVTGAPLQVDLTANFWFYEKFTLGAAYRWDASVSGLAGFQVSDGLFVGYTYDADTSKLANYHSGSHEIFMKFELANKKRRKVAPRFF</sequence>
<dbReference type="Pfam" id="PF11751">
    <property type="entry name" value="PorP_SprF"/>
    <property type="match status" value="1"/>
</dbReference>